<evidence type="ECO:0000313" key="2">
    <source>
        <dbReference type="Proteomes" id="UP000001396"/>
    </source>
</evidence>
<keyword evidence="2" id="KW-1185">Reference proteome</keyword>
<dbReference type="PANTHER" id="PTHR46586">
    <property type="entry name" value="ANKYRIN REPEAT-CONTAINING PROTEIN"/>
    <property type="match status" value="1"/>
</dbReference>
<comment type="caution">
    <text evidence="1">The sequence shown here is derived from an EMBL/GenBank/DDBJ whole genome shotgun (WGS) entry which is preliminary data.</text>
</comment>
<evidence type="ECO:0000313" key="1">
    <source>
        <dbReference type="EMBL" id="EFA75030.1"/>
    </source>
</evidence>
<dbReference type="AlphaFoldDB" id="D3BU96"/>
<dbReference type="InterPro" id="IPR002110">
    <property type="entry name" value="Ankyrin_rpt"/>
</dbReference>
<dbReference type="RefSeq" id="XP_020427164.1">
    <property type="nucleotide sequence ID" value="XM_020582464.1"/>
</dbReference>
<dbReference type="SUPFAM" id="SSF140860">
    <property type="entry name" value="Pseudo ankyrin repeat-like"/>
    <property type="match status" value="1"/>
</dbReference>
<dbReference type="Proteomes" id="UP000001396">
    <property type="component" value="Unassembled WGS sequence"/>
</dbReference>
<dbReference type="InParanoid" id="D3BU96"/>
<dbReference type="PANTHER" id="PTHR46586:SF3">
    <property type="entry name" value="ANKYRIN REPEAT-CONTAINING PROTEIN"/>
    <property type="match status" value="1"/>
</dbReference>
<evidence type="ECO:0008006" key="3">
    <source>
        <dbReference type="Google" id="ProtNLM"/>
    </source>
</evidence>
<dbReference type="Gene3D" id="1.25.40.20">
    <property type="entry name" value="Ankyrin repeat-containing domain"/>
    <property type="match status" value="2"/>
</dbReference>
<reference evidence="1 2" key="1">
    <citation type="journal article" date="2011" name="Genome Res.">
        <title>Phylogeny-wide analysis of social amoeba genomes highlights ancient origins for complex intercellular communication.</title>
        <authorList>
            <person name="Heidel A.J."/>
            <person name="Lawal H.M."/>
            <person name="Felder M."/>
            <person name="Schilde C."/>
            <person name="Helps N.R."/>
            <person name="Tunggal B."/>
            <person name="Rivero F."/>
            <person name="John U."/>
            <person name="Schleicher M."/>
            <person name="Eichinger L."/>
            <person name="Platzer M."/>
            <person name="Noegel A.A."/>
            <person name="Schaap P."/>
            <person name="Gloeckner G."/>
        </authorList>
    </citation>
    <scope>NUCLEOTIDE SEQUENCE [LARGE SCALE GENOMIC DNA]</scope>
    <source>
        <strain evidence="2">ATCC 26659 / Pp 5 / PN500</strain>
    </source>
</reference>
<sequence length="541" mass="62045">MDNILFSKVFNNLFLQNLIFKEVSVISSPQSNRKARLEKMGVFECAIARGTTEMLEYLLEFYKIDRHLENESPFDRVLNRFLVFAAQYGRLDMVEYLFQRFPDNQSQWELNRALSLSVYSGNFELLKFISAKLDSCGEEVNKIDNKMFGGNVYNDAAHLGRIDIIKWLLENRSQDLARTNMIICATQGNQPKVIEFLLDELNYPMNMESRDYLRIAARAPDRTEIFKMLYQRKCVCPVNAMNEASAFGNLELIKWLHENTTIGCTEDAMTNAAEMGHLETVKWLHANRTEGCNEDTMDLAAGQNHLEIVKWLHANRNEGCTENAFYNAISANHLNMLKWLHKNKNEEFNPSVEMLDHVAQLGFVEMLQWLEETTGLQCSESALIEALATSLPMVKYLYSRNGPDNLYGFNEQIFDIAVGSLHLGNVKWLHENLTGIEDARTFSLQSFGRALQSNAYELVDFLAEKESEQCKTHLKSMNIDDLIKYLLKNNSCYTLEWVLQNATTLSIDQLQQHQKSVSTLNSIEAIDVLTLHIDSLSLSTK</sequence>
<dbReference type="InterPro" id="IPR036770">
    <property type="entry name" value="Ankyrin_rpt-contain_sf"/>
</dbReference>
<dbReference type="GeneID" id="31367183"/>
<name>D3BU96_HETP5</name>
<dbReference type="Pfam" id="PF13637">
    <property type="entry name" value="Ank_4"/>
    <property type="match status" value="2"/>
</dbReference>
<protein>
    <recommendedName>
        <fullName evidence="3">Ankyrin repeat protein</fullName>
    </recommendedName>
</protein>
<dbReference type="EMBL" id="ADBJ01000059">
    <property type="protein sequence ID" value="EFA75030.1"/>
    <property type="molecule type" value="Genomic_DNA"/>
</dbReference>
<dbReference type="SUPFAM" id="SSF48403">
    <property type="entry name" value="Ankyrin repeat"/>
    <property type="match status" value="1"/>
</dbReference>
<accession>D3BU96</accession>
<organism evidence="1 2">
    <name type="scientific">Heterostelium pallidum (strain ATCC 26659 / Pp 5 / PN500)</name>
    <name type="common">Cellular slime mold</name>
    <name type="synonym">Polysphondylium pallidum</name>
    <dbReference type="NCBI Taxonomy" id="670386"/>
    <lineage>
        <taxon>Eukaryota</taxon>
        <taxon>Amoebozoa</taxon>
        <taxon>Evosea</taxon>
        <taxon>Eumycetozoa</taxon>
        <taxon>Dictyostelia</taxon>
        <taxon>Acytosteliales</taxon>
        <taxon>Acytosteliaceae</taxon>
        <taxon>Heterostelium</taxon>
    </lineage>
</organism>
<gene>
    <name evidence="1" type="ORF">PPL_11715</name>
</gene>
<dbReference type="InterPro" id="IPR052050">
    <property type="entry name" value="SecEffector_AnkRepeat"/>
</dbReference>
<proteinExistence type="predicted"/>